<name>A0A9N8WB58_9GLOM</name>
<dbReference type="InterPro" id="IPR002994">
    <property type="entry name" value="Surf1/Shy1"/>
</dbReference>
<evidence type="ECO:0000256" key="5">
    <source>
        <dbReference type="RuleBase" id="RU363076"/>
    </source>
</evidence>
<keyword evidence="7" id="KW-1185">Reference proteome</keyword>
<dbReference type="PROSITE" id="PS50895">
    <property type="entry name" value="SURF1"/>
    <property type="match status" value="1"/>
</dbReference>
<protein>
    <recommendedName>
        <fullName evidence="5">SURF1-like protein</fullName>
    </recommendedName>
</protein>
<dbReference type="OrthoDB" id="10040024at2759"/>
<dbReference type="GO" id="GO:0033617">
    <property type="term" value="P:mitochondrial respiratory chain complex IV assembly"/>
    <property type="evidence" value="ECO:0007669"/>
    <property type="project" value="TreeGrafter"/>
</dbReference>
<sequence length="315" mass="36175">MKNSLIHLTRKSSTGLLSRCTSRNSSPLLNSDTANINNRFYQGRYQAARCYATTTTNYNIPITLARKNKISYRLKALFLALVPIVTFGLGTWQIQRLRWKVGLIELYEERLSTPPITLPKKFNRKLVDDLYYRRVNVTGRFQHDKEMLVGLRSRFNQQGYNVITPLERDDGSSVLVNRGWISRDKADRSTRPNSLQEGTVTIDGVVKKGEKRGIFVPMNKVEENEWLWTDLDTMAERTNAHPILIEKSLDVSPYVANKLIDEGDPVGKIPAVELRNTHTQYAVTWYSLSALTSVMFFMYIKKPRAGTLRKHFLQG</sequence>
<keyword evidence="4 5" id="KW-0472">Membrane</keyword>
<dbReference type="Pfam" id="PF02104">
    <property type="entry name" value="SURF1"/>
    <property type="match status" value="1"/>
</dbReference>
<evidence type="ECO:0000313" key="7">
    <source>
        <dbReference type="Proteomes" id="UP000789572"/>
    </source>
</evidence>
<dbReference type="Proteomes" id="UP000789572">
    <property type="component" value="Unassembled WGS sequence"/>
</dbReference>
<gene>
    <name evidence="6" type="ORF">POCULU_LOCUS1407</name>
</gene>
<evidence type="ECO:0000256" key="1">
    <source>
        <dbReference type="ARBA" id="ARBA00004370"/>
    </source>
</evidence>
<keyword evidence="5" id="KW-0496">Mitochondrion</keyword>
<reference evidence="6" key="1">
    <citation type="submission" date="2021-06" db="EMBL/GenBank/DDBJ databases">
        <authorList>
            <person name="Kallberg Y."/>
            <person name="Tangrot J."/>
            <person name="Rosling A."/>
        </authorList>
    </citation>
    <scope>NUCLEOTIDE SEQUENCE</scope>
    <source>
        <strain evidence="6">IA702</strain>
    </source>
</reference>
<feature type="transmembrane region" description="Helical" evidence="5">
    <location>
        <begin position="76"/>
        <end position="94"/>
    </location>
</feature>
<evidence type="ECO:0000313" key="6">
    <source>
        <dbReference type="EMBL" id="CAG8478391.1"/>
    </source>
</evidence>
<proteinExistence type="inferred from homology"/>
<evidence type="ECO:0000256" key="4">
    <source>
        <dbReference type="ARBA" id="ARBA00023136"/>
    </source>
</evidence>
<comment type="caution">
    <text evidence="6">The sequence shown here is derived from an EMBL/GenBank/DDBJ whole genome shotgun (WGS) entry which is preliminary data.</text>
</comment>
<comment type="similarity">
    <text evidence="5">Belongs to the SURF1 family.</text>
</comment>
<accession>A0A9N8WB58</accession>
<dbReference type="PANTHER" id="PTHR23427:SF2">
    <property type="entry name" value="SURFEIT LOCUS PROTEIN 1"/>
    <property type="match status" value="1"/>
</dbReference>
<dbReference type="PANTHER" id="PTHR23427">
    <property type="entry name" value="SURFEIT LOCUS PROTEIN"/>
    <property type="match status" value="1"/>
</dbReference>
<keyword evidence="5" id="KW-0999">Mitochondrion inner membrane</keyword>
<dbReference type="EMBL" id="CAJVPJ010000105">
    <property type="protein sequence ID" value="CAG8478391.1"/>
    <property type="molecule type" value="Genomic_DNA"/>
</dbReference>
<keyword evidence="2 5" id="KW-0812">Transmembrane</keyword>
<dbReference type="AlphaFoldDB" id="A0A9N8WB58"/>
<evidence type="ECO:0000256" key="3">
    <source>
        <dbReference type="ARBA" id="ARBA00022989"/>
    </source>
</evidence>
<dbReference type="InterPro" id="IPR045214">
    <property type="entry name" value="Surf1/Surf4"/>
</dbReference>
<comment type="function">
    <text evidence="5">Probably involved in the biogenesis of the COX complex.</text>
</comment>
<organism evidence="6 7">
    <name type="scientific">Paraglomus occultum</name>
    <dbReference type="NCBI Taxonomy" id="144539"/>
    <lineage>
        <taxon>Eukaryota</taxon>
        <taxon>Fungi</taxon>
        <taxon>Fungi incertae sedis</taxon>
        <taxon>Mucoromycota</taxon>
        <taxon>Glomeromycotina</taxon>
        <taxon>Glomeromycetes</taxon>
        <taxon>Paraglomerales</taxon>
        <taxon>Paraglomeraceae</taxon>
        <taxon>Paraglomus</taxon>
    </lineage>
</organism>
<evidence type="ECO:0000256" key="2">
    <source>
        <dbReference type="ARBA" id="ARBA00022692"/>
    </source>
</evidence>
<feature type="transmembrane region" description="Helical" evidence="5">
    <location>
        <begin position="283"/>
        <end position="300"/>
    </location>
</feature>
<dbReference type="GO" id="GO:0005743">
    <property type="term" value="C:mitochondrial inner membrane"/>
    <property type="evidence" value="ECO:0007669"/>
    <property type="project" value="UniProtKB-SubCell"/>
</dbReference>
<comment type="subcellular location">
    <subcellularLocation>
        <location evidence="1">Membrane</location>
    </subcellularLocation>
    <subcellularLocation>
        <location evidence="5">Mitochondrion inner membrane</location>
        <topology evidence="5">Multi-pass membrane protein</topology>
    </subcellularLocation>
</comment>
<keyword evidence="3 5" id="KW-1133">Transmembrane helix</keyword>
<dbReference type="CDD" id="cd06662">
    <property type="entry name" value="SURF1"/>
    <property type="match status" value="1"/>
</dbReference>